<feature type="repeat" description="PPR" evidence="3">
    <location>
        <begin position="78"/>
        <end position="112"/>
    </location>
</feature>
<dbReference type="InterPro" id="IPR011990">
    <property type="entry name" value="TPR-like_helical_dom_sf"/>
</dbReference>
<comment type="similarity">
    <text evidence="1">Belongs to the PPR family. PCMP-H subfamily.</text>
</comment>
<dbReference type="FunFam" id="1.25.40.10:FF:000470">
    <property type="entry name" value="Pentatricopeptide repeat-containing protein At5g66520"/>
    <property type="match status" value="1"/>
</dbReference>
<dbReference type="PANTHER" id="PTHR47926">
    <property type="entry name" value="PENTATRICOPEPTIDE REPEAT-CONTAINING PROTEIN"/>
    <property type="match status" value="1"/>
</dbReference>
<dbReference type="PROSITE" id="PS51375">
    <property type="entry name" value="PPR"/>
    <property type="match status" value="4"/>
</dbReference>
<dbReference type="Gene3D" id="1.25.40.10">
    <property type="entry name" value="Tetratricopeptide repeat domain"/>
    <property type="match status" value="3"/>
</dbReference>
<feature type="repeat" description="PPR" evidence="3">
    <location>
        <begin position="311"/>
        <end position="345"/>
    </location>
</feature>
<keyword evidence="5" id="KW-1185">Reference proteome</keyword>
<evidence type="ECO:0000313" key="5">
    <source>
        <dbReference type="Proteomes" id="UP001187192"/>
    </source>
</evidence>
<dbReference type="InterPro" id="IPR002885">
    <property type="entry name" value="PPR_rpt"/>
</dbReference>
<dbReference type="GO" id="GO:0009451">
    <property type="term" value="P:RNA modification"/>
    <property type="evidence" value="ECO:0007669"/>
    <property type="project" value="InterPro"/>
</dbReference>
<dbReference type="Pfam" id="PF13041">
    <property type="entry name" value="PPR_2"/>
    <property type="match status" value="3"/>
</dbReference>
<feature type="repeat" description="PPR" evidence="3">
    <location>
        <begin position="210"/>
        <end position="244"/>
    </location>
</feature>
<dbReference type="AlphaFoldDB" id="A0AA88A0D4"/>
<dbReference type="FunFam" id="1.25.40.10:FF:000333">
    <property type="entry name" value="Pentatricopeptide repeat-containing protein"/>
    <property type="match status" value="1"/>
</dbReference>
<comment type="caution">
    <text evidence="4">The sequence shown here is derived from an EMBL/GenBank/DDBJ whole genome shotgun (WGS) entry which is preliminary data.</text>
</comment>
<dbReference type="EMBL" id="BTGU01000014">
    <property type="protein sequence ID" value="GMN42202.1"/>
    <property type="molecule type" value="Genomic_DNA"/>
</dbReference>
<gene>
    <name evidence="4" type="ORF">TIFTF001_011417</name>
</gene>
<keyword evidence="2" id="KW-0677">Repeat</keyword>
<sequence>MDMALPPKQQHSLVAALASMAESCLSMRDLKQIHAHSIVTNLHHNAVVLGKIFRFVAVSPSGDLHYAHQLFCQMPQPNTFFYNTLIRGYSKSPWPFRSVHLFNQMRMNYVNPDEFTLNFLLKARSRMKINIPSDEIHGTVLKFGFCSHFFVCNALIHLYAARGISGEARRVFAEMVAVDVISWSGLVVAHVRAGELEIARCVFDDMPERDVVSWTAMISGYSQAKCSREALDLFWEMIDARVIPDEVTMLSVVSTCASLGDLEMGIATHLYIDDTGFGWMISLCNALIDMYSKCGCLNRAWHVFNKMNRKSLVTWNTMISTCANHGYADDAIHLYQCMTNSGFSPDGFTFLALLVAYTQKGSVDEGYRVFESMQRDYGIEPWLEHYGYVADMLGRAGRLEEAYRLITSMPIPSNHNIWEALLAACRGYGNVDMGERVVKRLLELKPEVNYHAILQDIYAAAGWSEDAKEIRQTTMFNSVNS</sequence>
<dbReference type="Gramene" id="FCD_00025722-RA">
    <property type="protein sequence ID" value="FCD_00025722-RA:cds"/>
    <property type="gene ID" value="FCD_00025722"/>
</dbReference>
<organism evidence="4 5">
    <name type="scientific">Ficus carica</name>
    <name type="common">Common fig</name>
    <dbReference type="NCBI Taxonomy" id="3494"/>
    <lineage>
        <taxon>Eukaryota</taxon>
        <taxon>Viridiplantae</taxon>
        <taxon>Streptophyta</taxon>
        <taxon>Embryophyta</taxon>
        <taxon>Tracheophyta</taxon>
        <taxon>Spermatophyta</taxon>
        <taxon>Magnoliopsida</taxon>
        <taxon>eudicotyledons</taxon>
        <taxon>Gunneridae</taxon>
        <taxon>Pentapetalae</taxon>
        <taxon>rosids</taxon>
        <taxon>fabids</taxon>
        <taxon>Rosales</taxon>
        <taxon>Moraceae</taxon>
        <taxon>Ficeae</taxon>
        <taxon>Ficus</taxon>
    </lineage>
</organism>
<evidence type="ECO:0000256" key="2">
    <source>
        <dbReference type="ARBA" id="ARBA00022737"/>
    </source>
</evidence>
<dbReference type="InterPro" id="IPR046960">
    <property type="entry name" value="PPR_At4g14850-like_plant"/>
</dbReference>
<accession>A0AA88A0D4</accession>
<evidence type="ECO:0000256" key="1">
    <source>
        <dbReference type="ARBA" id="ARBA00006643"/>
    </source>
</evidence>
<dbReference type="SUPFAM" id="SSF48452">
    <property type="entry name" value="TPR-like"/>
    <property type="match status" value="1"/>
</dbReference>
<reference evidence="4" key="1">
    <citation type="submission" date="2023-07" db="EMBL/GenBank/DDBJ databases">
        <title>draft genome sequence of fig (Ficus carica).</title>
        <authorList>
            <person name="Takahashi T."/>
            <person name="Nishimura K."/>
        </authorList>
    </citation>
    <scope>NUCLEOTIDE SEQUENCE</scope>
</reference>
<protein>
    <recommendedName>
        <fullName evidence="6">Pentatricopeptide repeat-containing protein</fullName>
    </recommendedName>
</protein>
<evidence type="ECO:0000256" key="3">
    <source>
        <dbReference type="PROSITE-ProRule" id="PRU00708"/>
    </source>
</evidence>
<dbReference type="GO" id="GO:0003723">
    <property type="term" value="F:RNA binding"/>
    <property type="evidence" value="ECO:0007669"/>
    <property type="project" value="InterPro"/>
</dbReference>
<evidence type="ECO:0008006" key="6">
    <source>
        <dbReference type="Google" id="ProtNLM"/>
    </source>
</evidence>
<name>A0AA88A0D4_FICCA</name>
<dbReference type="FunFam" id="1.25.40.10:FF:000345">
    <property type="entry name" value="Pentatricopeptide repeat-containing protein"/>
    <property type="match status" value="1"/>
</dbReference>
<dbReference type="PANTHER" id="PTHR47926:SF537">
    <property type="entry name" value="PENTACOTRIPEPTIDE-REPEAT REGION OF PRORP DOMAIN-CONTAINING PROTEIN"/>
    <property type="match status" value="1"/>
</dbReference>
<dbReference type="Proteomes" id="UP001187192">
    <property type="component" value="Unassembled WGS sequence"/>
</dbReference>
<evidence type="ECO:0000313" key="4">
    <source>
        <dbReference type="EMBL" id="GMN42202.1"/>
    </source>
</evidence>
<proteinExistence type="inferred from homology"/>
<feature type="repeat" description="PPR" evidence="3">
    <location>
        <begin position="346"/>
        <end position="381"/>
    </location>
</feature>
<dbReference type="Pfam" id="PF01535">
    <property type="entry name" value="PPR"/>
    <property type="match status" value="2"/>
</dbReference>
<dbReference type="NCBIfam" id="TIGR00756">
    <property type="entry name" value="PPR"/>
    <property type="match status" value="5"/>
</dbReference>